<feature type="compositionally biased region" description="Basic residues" evidence="2">
    <location>
        <begin position="33"/>
        <end position="45"/>
    </location>
</feature>
<feature type="coiled-coil region" evidence="1">
    <location>
        <begin position="129"/>
        <end position="177"/>
    </location>
</feature>
<keyword evidence="1" id="KW-0175">Coiled coil</keyword>
<proteinExistence type="predicted"/>
<reference evidence="3" key="1">
    <citation type="journal article" date="2019" name="Sci. Rep.">
        <title>Draft genome of Tanacetum cinerariifolium, the natural source of mosquito coil.</title>
        <authorList>
            <person name="Yamashiro T."/>
            <person name="Shiraishi A."/>
            <person name="Satake H."/>
            <person name="Nakayama K."/>
        </authorList>
    </citation>
    <scope>NUCLEOTIDE SEQUENCE</scope>
</reference>
<evidence type="ECO:0000313" key="3">
    <source>
        <dbReference type="EMBL" id="GEX35083.1"/>
    </source>
</evidence>
<sequence length="529" mass="61375">MVVQSQLGKGSAMPTNPHHTPKILQSSSSQPQKTHKPRKHTRKVTKVPQPSDPMEHVVNEAVHKELTQSKATPNESSSQGTDSGGGPKRQEAMRDTTAQTRFESVSKHFNDSLLAKGNTLQSDEDIIKLNELMELCTNLQSRVLELEKIKTSQHNEIASLKRRVKKLEKKNRSKTHKLKRLYKVGLTVRVESSDEESLGEDASKQERIDAIDQEEDIALVNVQADAEMFDVDKDLGGEKVFVEQEVVDKEKINEDTLAKALAELKTSKPKAKGGKAIMIEEPVKPKKKDQIRLDEEAALKLQAKFDEEQRLAREKAKKELEANIALIETRDDVQAKINVDYQLAERLQEEEQEELTDAEKATLFMQLLEKRRKHFAKIYKEGKKKYYQIMRADEKSPMYMFFSQMLKRYDREDLEDLYKLVKARYGSTRPMKDLDLLLWGDLKTMFEPHVEDEIWKKQQGYKVLEWKLYDSCGVHFLRMQYMKVFMLVEKTYPLILPTLTMMLEKKLQIDYQSEMAYQLLKLIKKQLKK</sequence>
<accession>A0A699HB72</accession>
<name>A0A699HB72_TANCI</name>
<feature type="compositionally biased region" description="Polar residues" evidence="2">
    <location>
        <begin position="68"/>
        <end position="81"/>
    </location>
</feature>
<feature type="region of interest" description="Disordered" evidence="2">
    <location>
        <begin position="1"/>
        <end position="98"/>
    </location>
</feature>
<protein>
    <submittedName>
        <fullName evidence="3">Uncharacterized protein</fullName>
    </submittedName>
</protein>
<feature type="compositionally biased region" description="Polar residues" evidence="2">
    <location>
        <begin position="1"/>
        <end position="32"/>
    </location>
</feature>
<comment type="caution">
    <text evidence="3">The sequence shown here is derived from an EMBL/GenBank/DDBJ whole genome shotgun (WGS) entry which is preliminary data.</text>
</comment>
<organism evidence="3">
    <name type="scientific">Tanacetum cinerariifolium</name>
    <name type="common">Dalmatian daisy</name>
    <name type="synonym">Chrysanthemum cinerariifolium</name>
    <dbReference type="NCBI Taxonomy" id="118510"/>
    <lineage>
        <taxon>Eukaryota</taxon>
        <taxon>Viridiplantae</taxon>
        <taxon>Streptophyta</taxon>
        <taxon>Embryophyta</taxon>
        <taxon>Tracheophyta</taxon>
        <taxon>Spermatophyta</taxon>
        <taxon>Magnoliopsida</taxon>
        <taxon>eudicotyledons</taxon>
        <taxon>Gunneridae</taxon>
        <taxon>Pentapetalae</taxon>
        <taxon>asterids</taxon>
        <taxon>campanulids</taxon>
        <taxon>Asterales</taxon>
        <taxon>Asteraceae</taxon>
        <taxon>Asteroideae</taxon>
        <taxon>Anthemideae</taxon>
        <taxon>Anthemidinae</taxon>
        <taxon>Tanacetum</taxon>
    </lineage>
</organism>
<evidence type="ECO:0000256" key="1">
    <source>
        <dbReference type="SAM" id="Coils"/>
    </source>
</evidence>
<dbReference type="EMBL" id="BKCJ010103266">
    <property type="protein sequence ID" value="GEX35083.1"/>
    <property type="molecule type" value="Genomic_DNA"/>
</dbReference>
<evidence type="ECO:0000256" key="2">
    <source>
        <dbReference type="SAM" id="MobiDB-lite"/>
    </source>
</evidence>
<feature type="compositionally biased region" description="Basic and acidic residues" evidence="2">
    <location>
        <begin position="53"/>
        <end position="67"/>
    </location>
</feature>
<dbReference type="AlphaFoldDB" id="A0A699HB72"/>
<gene>
    <name evidence="3" type="ORF">Tci_307058</name>
</gene>